<evidence type="ECO:0008006" key="3">
    <source>
        <dbReference type="Google" id="ProtNLM"/>
    </source>
</evidence>
<protein>
    <recommendedName>
        <fullName evidence="3">WXG100 family type VII secretion target</fullName>
    </recommendedName>
</protein>
<reference evidence="2" key="1">
    <citation type="submission" date="2024-07" db="EMBL/GenBank/DDBJ databases">
        <authorList>
            <person name="Yu S.T."/>
        </authorList>
    </citation>
    <scope>NUCLEOTIDE SEQUENCE</scope>
    <source>
        <strain evidence="2">R21</strain>
    </source>
</reference>
<proteinExistence type="predicted"/>
<name>A0AB39P677_9ACTN</name>
<organism evidence="2">
    <name type="scientific">Streptomyces sp. R21</name>
    <dbReference type="NCBI Taxonomy" id="3238627"/>
    <lineage>
        <taxon>Bacteria</taxon>
        <taxon>Bacillati</taxon>
        <taxon>Actinomycetota</taxon>
        <taxon>Actinomycetes</taxon>
        <taxon>Kitasatosporales</taxon>
        <taxon>Streptomycetaceae</taxon>
        <taxon>Streptomyces</taxon>
    </lineage>
</organism>
<accession>A0AB39P677</accession>
<dbReference type="RefSeq" id="WP_369232896.1">
    <property type="nucleotide sequence ID" value="NZ_CP163435.1"/>
</dbReference>
<feature type="region of interest" description="Disordered" evidence="1">
    <location>
        <begin position="200"/>
        <end position="244"/>
    </location>
</feature>
<evidence type="ECO:0000313" key="2">
    <source>
        <dbReference type="EMBL" id="XDQ25582.1"/>
    </source>
</evidence>
<dbReference type="EMBL" id="CP163435">
    <property type="protein sequence ID" value="XDQ25582.1"/>
    <property type="molecule type" value="Genomic_DNA"/>
</dbReference>
<feature type="compositionally biased region" description="Polar residues" evidence="1">
    <location>
        <begin position="205"/>
        <end position="214"/>
    </location>
</feature>
<dbReference type="AlphaFoldDB" id="A0AB39P677"/>
<gene>
    <name evidence="2" type="ORF">AB5J56_13185</name>
</gene>
<sequence length="444" mass="43997">MTLSYHDVMTADLSPLADVSEAWKKMGDRFGELKTDYEKHVQGVLGNGNWQGLAYAAQQHNASATAFEYGAAKVEALAIASLLTDAHTELTRLQKAVKDLVHDAEAMDYKVNGSGKATYVGYDNLSEQERYTLHHDPDYPQLLADAHAKAQSWTDAITKAVKAVEDADQSVKRALARATSDVSADGTGFGGFNAQAVGDLATAGTPDSNTTTKTDGWVSEGDSEASGPGVGTSVTGPDTGAGKLGEAEAHADLGRASAEGSLTNGPMKLAGGAEVYAGAKGSAAGGITNEGLLGEVGGFAGGEASVKGRADAGPVGVYGRVETMAGGEAGVNAGIGLEGVSVGVEGFVGAKAGVSGGADIGGIGAGGTVEGWAGVGAEADATLGKGEDGKWTIGATVGAAVGLGGEVGFEITVDPGKVADTAGDAANAVGDMAGTVGDAVGGLF</sequence>
<evidence type="ECO:0000256" key="1">
    <source>
        <dbReference type="SAM" id="MobiDB-lite"/>
    </source>
</evidence>